<feature type="transmembrane region" description="Helical" evidence="11">
    <location>
        <begin position="768"/>
        <end position="790"/>
    </location>
</feature>
<evidence type="ECO:0000256" key="10">
    <source>
        <dbReference type="ARBA" id="ARBA00023180"/>
    </source>
</evidence>
<dbReference type="InterPro" id="IPR045687">
    <property type="entry name" value="PIGG/GPI7_C"/>
</dbReference>
<dbReference type="OrthoDB" id="272139at2759"/>
<dbReference type="STRING" id="765257.A0A0C9YYV2"/>
<organism evidence="13 14">
    <name type="scientific">Pisolithus microcarpus 441</name>
    <dbReference type="NCBI Taxonomy" id="765257"/>
    <lineage>
        <taxon>Eukaryota</taxon>
        <taxon>Fungi</taxon>
        <taxon>Dikarya</taxon>
        <taxon>Basidiomycota</taxon>
        <taxon>Agaricomycotina</taxon>
        <taxon>Agaricomycetes</taxon>
        <taxon>Agaricomycetidae</taxon>
        <taxon>Boletales</taxon>
        <taxon>Sclerodermatineae</taxon>
        <taxon>Pisolithaceae</taxon>
        <taxon>Pisolithus</taxon>
    </lineage>
</organism>
<evidence type="ECO:0000313" key="13">
    <source>
        <dbReference type="EMBL" id="KIK21936.1"/>
    </source>
</evidence>
<feature type="transmembrane region" description="Helical" evidence="11">
    <location>
        <begin position="467"/>
        <end position="485"/>
    </location>
</feature>
<dbReference type="InterPro" id="IPR037675">
    <property type="entry name" value="PIG-O_N"/>
</dbReference>
<dbReference type="EMBL" id="KN833745">
    <property type="protein sequence ID" value="KIK21936.1"/>
    <property type="molecule type" value="Genomic_DNA"/>
</dbReference>
<sequence length="1033" mass="113073">MIAVRLLCWLVYVHITGIYLFTRGFLLSRLALPNKSQQGQEQWNRFATHKRAVVLVIDALRFDFVSDHPPDPPSPNHHNILTLPRELTAAHPQHSFIFNAYADPPTTTLQRIKGLTTGSLPTFVDIGESFSGSVIQEDSLLHQLGSSGHKIAFVGDNTWLALFPSFLDHNLSYPFDSFDVEDLHTVDSGVMSQLPSIIQQRSQPWTLAIGHGLGVDHAGHRVGPDHPVMKAKLEQMNSFLAELVRVIDEDTLLILLGDHGMDQAGNHGGDSVLETSSAVWIYSRGAPLSSSLTSLPPEILPKTMFPGERIPHRSIQQIDLVPTISLLLGLPIPFNNLGTIIPELFDRKDSSVNETLELNARQIKRYLDAYRASASGGELDGVWSDLVKAWSEASGAPPDTRVPALFAFSRLSLSTCRSLWAQFSLTLIGAGLIIIFTSIVASYALYSLLGNSGGDRRQRLEGSILSAFKVGALSSIVSGFAYPLVRDYLDGIHAHHLILFGGALASSLTLTLTCKPRFTFDTVKSQPVLLILHILCFASNSFTIWEDRIVPFLCLTSLAPSFLTGFTAPTPRLRNRILGFSTLFAVCVRLMMLSTVCREEQHPYCVVTFYTSSTSSAPPVLALALAPVMAVSIPQIIRRVLAISKSDNGIARIFLPWILTTALLAGTTCWIFEWIHSMEWFGDVGNVWLRNARTTVATAEIVLMIFGGLAFWSAIPVCMGVQRAERPTRTMASIVTETNGGSPVVADFGSKPSHSENTNLGTQVTVTLLGYANAFGSPYFILWSIFLSVVWLCTQLAGQVVLGLFTVALLAYLEVVDSVRDVWGLNEALSKGLTSTVGTPSTQLPSNSDSDGLTLKREVKFSEIVPLALLATYTFYRTGHQATIPSLQWKTAFVLVSSVKFPYSQITVILNTLGPYFLVGLSAPLLALWNLPPSLSPAVNHQENVLLSVLRSCLGLSTYFNSLLLGSAVFAAGLRRHLMVWKVFAPRYMFTVLEIAALDTGIVVGIWGVWRVRKSIGSLLRGTNEFNTVVPSN</sequence>
<feature type="transmembrane region" description="Helical" evidence="11">
    <location>
        <begin position="649"/>
        <end position="675"/>
    </location>
</feature>
<feature type="transmembrane region" description="Helical" evidence="11">
    <location>
        <begin position="577"/>
        <end position="596"/>
    </location>
</feature>
<keyword evidence="6 11" id="KW-0812">Transmembrane</keyword>
<feature type="transmembrane region" description="Helical" evidence="11">
    <location>
        <begin position="908"/>
        <end position="929"/>
    </location>
</feature>
<keyword evidence="14" id="KW-1185">Reference proteome</keyword>
<feature type="transmembrane region" description="Helical" evidence="11">
    <location>
        <begin position="796"/>
        <end position="813"/>
    </location>
</feature>
<dbReference type="PANTHER" id="PTHR23071">
    <property type="entry name" value="PHOSPHATIDYLINOSITOL GLYCAN"/>
    <property type="match status" value="1"/>
</dbReference>
<dbReference type="PANTHER" id="PTHR23071:SF1">
    <property type="entry name" value="GPI ETHANOLAMINE PHOSPHATE TRANSFERASE 3"/>
    <property type="match status" value="1"/>
</dbReference>
<dbReference type="AlphaFoldDB" id="A0A0C9YYV2"/>
<gene>
    <name evidence="13" type="ORF">PISMIDRAFT_680887</name>
</gene>
<keyword evidence="7" id="KW-0256">Endoplasmic reticulum</keyword>
<dbReference type="InterPro" id="IPR017850">
    <property type="entry name" value="Alkaline_phosphatase_core_sf"/>
</dbReference>
<keyword evidence="8 11" id="KW-1133">Transmembrane helix</keyword>
<name>A0A0C9YYV2_9AGAM</name>
<dbReference type="SUPFAM" id="SSF53649">
    <property type="entry name" value="Alkaline phosphatase-like"/>
    <property type="match status" value="1"/>
</dbReference>
<feature type="transmembrane region" description="Helical" evidence="11">
    <location>
        <begin position="549"/>
        <end position="568"/>
    </location>
</feature>
<feature type="transmembrane region" description="Helical" evidence="11">
    <location>
        <begin position="949"/>
        <end position="974"/>
    </location>
</feature>
<dbReference type="UniPathway" id="UPA00196"/>
<evidence type="ECO:0000256" key="4">
    <source>
        <dbReference type="ARBA" id="ARBA00022502"/>
    </source>
</evidence>
<dbReference type="HOGENOM" id="CLU_004298_1_1_1"/>
<feature type="transmembrane region" description="Helical" evidence="11">
    <location>
        <begin position="986"/>
        <end position="1010"/>
    </location>
</feature>
<reference evidence="13 14" key="1">
    <citation type="submission" date="2014-04" db="EMBL/GenBank/DDBJ databases">
        <authorList>
            <consortium name="DOE Joint Genome Institute"/>
            <person name="Kuo A."/>
            <person name="Kohler A."/>
            <person name="Costa M.D."/>
            <person name="Nagy L.G."/>
            <person name="Floudas D."/>
            <person name="Copeland A."/>
            <person name="Barry K.W."/>
            <person name="Cichocki N."/>
            <person name="Veneault-Fourrey C."/>
            <person name="LaButti K."/>
            <person name="Lindquist E.A."/>
            <person name="Lipzen A."/>
            <person name="Lundell T."/>
            <person name="Morin E."/>
            <person name="Murat C."/>
            <person name="Sun H."/>
            <person name="Tunlid A."/>
            <person name="Henrissat B."/>
            <person name="Grigoriev I.V."/>
            <person name="Hibbett D.S."/>
            <person name="Martin F."/>
            <person name="Nordberg H.P."/>
            <person name="Cantor M.N."/>
            <person name="Hua S.X."/>
        </authorList>
    </citation>
    <scope>NUCLEOTIDE SEQUENCE [LARGE SCALE GENOMIC DNA]</scope>
    <source>
        <strain evidence="13 14">441</strain>
    </source>
</reference>
<evidence type="ECO:0000256" key="11">
    <source>
        <dbReference type="SAM" id="Phobius"/>
    </source>
</evidence>
<evidence type="ECO:0000256" key="6">
    <source>
        <dbReference type="ARBA" id="ARBA00022692"/>
    </source>
</evidence>
<keyword evidence="9 11" id="KW-0472">Membrane</keyword>
<keyword evidence="10" id="KW-0325">Glycoprotein</keyword>
<dbReference type="Gene3D" id="3.40.720.10">
    <property type="entry name" value="Alkaline Phosphatase, subunit A"/>
    <property type="match status" value="1"/>
</dbReference>
<dbReference type="Proteomes" id="UP000054018">
    <property type="component" value="Unassembled WGS sequence"/>
</dbReference>
<proteinExistence type="inferred from homology"/>
<dbReference type="GO" id="GO:0006506">
    <property type="term" value="P:GPI anchor biosynthetic process"/>
    <property type="evidence" value="ECO:0007669"/>
    <property type="project" value="UniProtKB-UniPathway"/>
</dbReference>
<reference evidence="14" key="2">
    <citation type="submission" date="2015-01" db="EMBL/GenBank/DDBJ databases">
        <title>Evolutionary Origins and Diversification of the Mycorrhizal Mutualists.</title>
        <authorList>
            <consortium name="DOE Joint Genome Institute"/>
            <consortium name="Mycorrhizal Genomics Consortium"/>
            <person name="Kohler A."/>
            <person name="Kuo A."/>
            <person name="Nagy L.G."/>
            <person name="Floudas D."/>
            <person name="Copeland A."/>
            <person name="Barry K.W."/>
            <person name="Cichocki N."/>
            <person name="Veneault-Fourrey C."/>
            <person name="LaButti K."/>
            <person name="Lindquist E.A."/>
            <person name="Lipzen A."/>
            <person name="Lundell T."/>
            <person name="Morin E."/>
            <person name="Murat C."/>
            <person name="Riley R."/>
            <person name="Ohm R."/>
            <person name="Sun H."/>
            <person name="Tunlid A."/>
            <person name="Henrissat B."/>
            <person name="Grigoriev I.V."/>
            <person name="Hibbett D.S."/>
            <person name="Martin F."/>
        </authorList>
    </citation>
    <scope>NUCLEOTIDE SEQUENCE [LARGE SCALE GENOMIC DNA]</scope>
    <source>
        <strain evidence="14">441</strain>
    </source>
</reference>
<comment type="pathway">
    <text evidence="2">Glycolipid biosynthesis; glycosylphosphatidylinositol-anchor biosynthesis.</text>
</comment>
<keyword evidence="4" id="KW-0337">GPI-anchor biosynthesis</keyword>
<feature type="transmembrane region" description="Helical" evidence="11">
    <location>
        <begin position="419"/>
        <end position="446"/>
    </location>
</feature>
<feature type="transmembrane region" description="Helical" evidence="11">
    <location>
        <begin position="616"/>
        <end position="637"/>
    </location>
</feature>
<dbReference type="CDD" id="cd16023">
    <property type="entry name" value="GPI_EPT_3"/>
    <property type="match status" value="1"/>
</dbReference>
<protein>
    <submittedName>
        <fullName evidence="13">Unplaced genomic scaffold scaffold_61, whole genome shotgun sequence</fullName>
    </submittedName>
</protein>
<evidence type="ECO:0000256" key="7">
    <source>
        <dbReference type="ARBA" id="ARBA00022824"/>
    </source>
</evidence>
<dbReference type="InterPro" id="IPR039524">
    <property type="entry name" value="PIGO/GPI13"/>
</dbReference>
<comment type="similarity">
    <text evidence="3">Belongs to the PIGG/PIGN/PIGO family. PIGO subfamily.</text>
</comment>
<dbReference type="Pfam" id="PF01663">
    <property type="entry name" value="Phosphodiest"/>
    <property type="match status" value="1"/>
</dbReference>
<feature type="transmembrane region" description="Helical" evidence="11">
    <location>
        <begin position="7"/>
        <end position="26"/>
    </location>
</feature>
<comment type="subcellular location">
    <subcellularLocation>
        <location evidence="1">Endoplasmic reticulum membrane</location>
        <topology evidence="1">Multi-pass membrane protein</topology>
    </subcellularLocation>
</comment>
<dbReference type="InterPro" id="IPR002591">
    <property type="entry name" value="Phosphodiest/P_Trfase"/>
</dbReference>
<evidence type="ECO:0000256" key="3">
    <source>
        <dbReference type="ARBA" id="ARBA00008695"/>
    </source>
</evidence>
<evidence type="ECO:0000256" key="8">
    <source>
        <dbReference type="ARBA" id="ARBA00022989"/>
    </source>
</evidence>
<evidence type="ECO:0000256" key="2">
    <source>
        <dbReference type="ARBA" id="ARBA00004687"/>
    </source>
</evidence>
<evidence type="ECO:0000259" key="12">
    <source>
        <dbReference type="Pfam" id="PF19316"/>
    </source>
</evidence>
<evidence type="ECO:0000313" key="14">
    <source>
        <dbReference type="Proteomes" id="UP000054018"/>
    </source>
</evidence>
<feature type="domain" description="GPI ethanolamine phosphate transferase 2 C-terminal" evidence="12">
    <location>
        <begin position="868"/>
        <end position="1008"/>
    </location>
</feature>
<evidence type="ECO:0000256" key="9">
    <source>
        <dbReference type="ARBA" id="ARBA00023136"/>
    </source>
</evidence>
<keyword evidence="5" id="KW-0808">Transferase</keyword>
<feature type="transmembrane region" description="Helical" evidence="11">
    <location>
        <begin position="497"/>
        <end position="514"/>
    </location>
</feature>
<accession>A0A0C9YYV2</accession>
<dbReference type="GO" id="GO:0005789">
    <property type="term" value="C:endoplasmic reticulum membrane"/>
    <property type="evidence" value="ECO:0007669"/>
    <property type="project" value="UniProtKB-SubCell"/>
</dbReference>
<dbReference type="GO" id="GO:0051377">
    <property type="term" value="F:mannose-ethanolamine phosphotransferase activity"/>
    <property type="evidence" value="ECO:0007669"/>
    <property type="project" value="InterPro"/>
</dbReference>
<evidence type="ECO:0000256" key="5">
    <source>
        <dbReference type="ARBA" id="ARBA00022679"/>
    </source>
</evidence>
<evidence type="ECO:0000256" key="1">
    <source>
        <dbReference type="ARBA" id="ARBA00004477"/>
    </source>
</evidence>
<dbReference type="Pfam" id="PF19316">
    <property type="entry name" value="PIGO_PIGG"/>
    <property type="match status" value="1"/>
</dbReference>
<feature type="transmembrane region" description="Helical" evidence="11">
    <location>
        <begin position="695"/>
        <end position="721"/>
    </location>
</feature>
<feature type="transmembrane region" description="Helical" evidence="11">
    <location>
        <begin position="526"/>
        <end position="543"/>
    </location>
</feature>